<reference evidence="1" key="2">
    <citation type="submission" date="2016-06" db="EMBL/GenBank/DDBJ databases">
        <title>The genome of a short-lived fish provides insights into sex chromosome evolution and the genetic control of aging.</title>
        <authorList>
            <person name="Reichwald K."/>
            <person name="Felder M."/>
            <person name="Petzold A."/>
            <person name="Koch P."/>
            <person name="Groth M."/>
            <person name="Platzer M."/>
        </authorList>
    </citation>
    <scope>NUCLEOTIDE SEQUENCE</scope>
    <source>
        <tissue evidence="1">Brain</tissue>
    </source>
</reference>
<organism evidence="1">
    <name type="scientific">Nothobranchius rachovii</name>
    <name type="common">bluefin notho</name>
    <dbReference type="NCBI Taxonomy" id="451742"/>
    <lineage>
        <taxon>Eukaryota</taxon>
        <taxon>Metazoa</taxon>
        <taxon>Chordata</taxon>
        <taxon>Craniata</taxon>
        <taxon>Vertebrata</taxon>
        <taxon>Euteleostomi</taxon>
        <taxon>Actinopterygii</taxon>
        <taxon>Neopterygii</taxon>
        <taxon>Teleostei</taxon>
        <taxon>Neoteleostei</taxon>
        <taxon>Acanthomorphata</taxon>
        <taxon>Ovalentaria</taxon>
        <taxon>Atherinomorphae</taxon>
        <taxon>Cyprinodontiformes</taxon>
        <taxon>Nothobranchiidae</taxon>
        <taxon>Nothobranchius</taxon>
    </lineage>
</organism>
<dbReference type="EMBL" id="HAEI01002925">
    <property type="protein sequence ID" value="SBR82438.1"/>
    <property type="molecule type" value="Transcribed_RNA"/>
</dbReference>
<dbReference type="AlphaFoldDB" id="A0A1A8PMG4"/>
<protein>
    <submittedName>
        <fullName evidence="1">Uncharacterized protein</fullName>
    </submittedName>
</protein>
<reference evidence="1" key="1">
    <citation type="submission" date="2016-05" db="EMBL/GenBank/DDBJ databases">
        <authorList>
            <person name="Lavstsen T."/>
            <person name="Jespersen J.S."/>
        </authorList>
    </citation>
    <scope>NUCLEOTIDE SEQUENCE</scope>
    <source>
        <tissue evidence="1">Brain</tissue>
    </source>
</reference>
<name>A0A1A8PMG4_9TELE</name>
<evidence type="ECO:0000313" key="1">
    <source>
        <dbReference type="EMBL" id="SBR82438.1"/>
    </source>
</evidence>
<dbReference type="PANTHER" id="PTHR31025">
    <property type="entry name" value="SI:CH211-196P9.1-RELATED"/>
    <property type="match status" value="1"/>
</dbReference>
<accession>A0A1A8PMG4</accession>
<gene>
    <name evidence="1" type="primary">BX957274.1</name>
</gene>
<dbReference type="EMBL" id="HAEH01012112">
    <property type="protein sequence ID" value="SBR93966.1"/>
    <property type="molecule type" value="Transcribed_RNA"/>
</dbReference>
<proteinExistence type="predicted"/>
<sequence length="534" mass="60594">MAESQVLPLKNIGDAIAEVLPDLPDQLLKSVEDTLKTLGAETTDDLKYITENDLLPVLKPIQARRLVAAWTQNVSGTSTPIAVRSSPVDVLLSPPSISSSPTSSTTTSSPSGIFTPLLPNWVERFEIPWQRLPEELVQNLERQKRPSARQRREMVRIVVSEMMKICKNPTKHNTTEIAKRMVAKYPKSLQDVIDGEVIGPGYHSLVKQLQARVENVKRPDTPKIQKRKAISDDGNDTDEIPAEQKARVQDTYGCVSWEPKHLPLSETVESQLEKKEEMKKLFKKNNYSTDAVKELVTCTYYTQRKEINKGASIQKLCQEWPFLFNEVGMIAHFQELTGVNLMETFLANVDKKGARLLKFLKYVDAQKHKQVLNAVLKLQTERGQSSGCLQEVIEIMLLLLAHFNEKEELLFHCVEMTSLAEDVQMEKVPPTPFIIVCGSSCFAAETFMLSIDKKIVNDRITTFTSAICLMFGSYYCFNIHYPVELRSTLEFLQRCFFSINPERGTKVESKKKKVFSVNPRVLTLISDIADHEWI</sequence>
<dbReference type="PANTHER" id="PTHR31025:SF30">
    <property type="entry name" value="SI:DKEY-15H8.17"/>
    <property type="match status" value="1"/>
</dbReference>